<dbReference type="EMBL" id="KQ964589">
    <property type="protein sequence ID" value="KXN68200.1"/>
    <property type="molecule type" value="Genomic_DNA"/>
</dbReference>
<reference evidence="1 2" key="1">
    <citation type="journal article" date="2015" name="Genome Biol. Evol.">
        <title>Phylogenomic analyses indicate that early fungi evolved digesting cell walls of algal ancestors of land plants.</title>
        <authorList>
            <person name="Chang Y."/>
            <person name="Wang S."/>
            <person name="Sekimoto S."/>
            <person name="Aerts A.L."/>
            <person name="Choi C."/>
            <person name="Clum A."/>
            <person name="LaButti K.M."/>
            <person name="Lindquist E.A."/>
            <person name="Yee Ngan C."/>
            <person name="Ohm R.A."/>
            <person name="Salamov A.A."/>
            <person name="Grigoriev I.V."/>
            <person name="Spatafora J.W."/>
            <person name="Berbee M.L."/>
        </authorList>
    </citation>
    <scope>NUCLEOTIDE SEQUENCE [LARGE SCALE GENOMIC DNA]</scope>
    <source>
        <strain evidence="1 2">NRRL 28638</strain>
    </source>
</reference>
<dbReference type="SUPFAM" id="SSF52047">
    <property type="entry name" value="RNI-like"/>
    <property type="match status" value="1"/>
</dbReference>
<keyword evidence="2" id="KW-1185">Reference proteome</keyword>
<evidence type="ECO:0000313" key="2">
    <source>
        <dbReference type="Proteomes" id="UP000070444"/>
    </source>
</evidence>
<protein>
    <recommendedName>
        <fullName evidence="3">RNI-like protein</fullName>
    </recommendedName>
</protein>
<accession>A0A137NZD6</accession>
<dbReference type="Gene3D" id="3.80.10.10">
    <property type="entry name" value="Ribonuclease Inhibitor"/>
    <property type="match status" value="1"/>
</dbReference>
<dbReference type="AlphaFoldDB" id="A0A137NZD6"/>
<organism evidence="1 2">
    <name type="scientific">Conidiobolus coronatus (strain ATCC 28846 / CBS 209.66 / NRRL 28638)</name>
    <name type="common">Delacroixia coronata</name>
    <dbReference type="NCBI Taxonomy" id="796925"/>
    <lineage>
        <taxon>Eukaryota</taxon>
        <taxon>Fungi</taxon>
        <taxon>Fungi incertae sedis</taxon>
        <taxon>Zoopagomycota</taxon>
        <taxon>Entomophthoromycotina</taxon>
        <taxon>Entomophthoromycetes</taxon>
        <taxon>Entomophthorales</taxon>
        <taxon>Ancylistaceae</taxon>
        <taxon>Conidiobolus</taxon>
    </lineage>
</organism>
<name>A0A137NZD6_CONC2</name>
<evidence type="ECO:0000313" key="1">
    <source>
        <dbReference type="EMBL" id="KXN68200.1"/>
    </source>
</evidence>
<sequence>MNNTSFKINWLNIILIKEFQNYLELELLKELSLVSKIVRARSMPKLFSYIQLFDYDFSYKFNDNIFIEYFNSTEISVLYREASKEVKEFRKALSIENGLKDIDFIFKNIKKFVKRFYLAYMGKAGYYIFPLVYKFENLTTLILRSCIIPYNGFYNMRETLPNLKHVELTFVTLSKLSNKPISSNELSFPPNLSYLEFYHCNIFNTDLLSDPYEFLFNKEAINITRNSFSLPAILAPNLKSFVLFGNNALEGSTEAFLDINPGLESFKIENYSLNLNKYLNKVKNLEIDSIISFNNTDVYPTLNNIKKLVINFEKLDYYEDIKKFALLCPNLEELHFKNTLCDSFQASIDTFLAPTLKNLPHLKTLQLFITNHEVLDISNLSRIENLIILAPSTTLFNLNFENCNELRSIEFNVYSGDIHTEEFNGKFNSFDEWIFEFGENNIKGYNINY</sequence>
<evidence type="ECO:0008006" key="3">
    <source>
        <dbReference type="Google" id="ProtNLM"/>
    </source>
</evidence>
<dbReference type="InterPro" id="IPR032675">
    <property type="entry name" value="LRR_dom_sf"/>
</dbReference>
<proteinExistence type="predicted"/>
<gene>
    <name evidence="1" type="ORF">CONCODRAFT_166743</name>
</gene>
<dbReference type="Proteomes" id="UP000070444">
    <property type="component" value="Unassembled WGS sequence"/>
</dbReference>